<evidence type="ECO:0000313" key="3">
    <source>
        <dbReference type="EMBL" id="EDI1036923.1"/>
    </source>
</evidence>
<sequence length="491" mass="55593">MSLANALAMLNEQERIKSEGATFRQIERYTPPPGVIPESVGEAALAMDSTPYSYLNSANITAYGYGGFPGYPYLSQLAQLPEYRKITGTIAEEMTRKWIELKHIGKDEGDDKADKIRQLDDALKRFKVREKFREAAEHDGYFGRGQIYIDVKTPSGNSAWTVPDELDKKLYISPRKITKGSLNGFRVIEAMWTYPGVYNADNPLSPDFFNPAEWYVMGRTVHASRMLTMISRQVPDILKAAYNFGGLSLSQMVEPYVQNWLRTRDSVSDLVHSFVVYGLKTNMQNVLSGVADPNLFMRAEFFNKVRDNRGMFMVDKESEEFFQFVTSLSGVDALQAQAQEQMASVSSIPLVKLLGITPNGLNASSDGEIRVFYDSIHAMQENLFRSPLKTVLDVIQLNEFGEIDPDIDFEFLPLYELTEAEKAEVMKHQSEADKNYAEAGVFDLDAIRSMRQSDKASPYHMMEYEDDEEEYEDESIEEGFEDPENPSSGQS</sequence>
<accession>A0A636P677</accession>
<dbReference type="AlphaFoldDB" id="A0A636P677"/>
<proteinExistence type="predicted"/>
<feature type="domain" description="Anti-CBASS protein Acb1-like N-terminal" evidence="2">
    <location>
        <begin position="72"/>
        <end position="434"/>
    </location>
</feature>
<feature type="region of interest" description="Disordered" evidence="1">
    <location>
        <begin position="455"/>
        <end position="491"/>
    </location>
</feature>
<comment type="caution">
    <text evidence="3">The sequence shown here is derived from an EMBL/GenBank/DDBJ whole genome shotgun (WGS) entry which is preliminary data.</text>
</comment>
<dbReference type="InterPro" id="IPR024459">
    <property type="entry name" value="Acb1-like_N"/>
</dbReference>
<dbReference type="Pfam" id="PF06381">
    <property type="entry name" value="Phage_portal_3"/>
    <property type="match status" value="1"/>
</dbReference>
<dbReference type="Proteomes" id="UP000839562">
    <property type="component" value="Unassembled WGS sequence"/>
</dbReference>
<name>A0A636P677_SALET</name>
<evidence type="ECO:0000256" key="1">
    <source>
        <dbReference type="SAM" id="MobiDB-lite"/>
    </source>
</evidence>
<gene>
    <name evidence="3" type="ORF">CC928_21925</name>
</gene>
<organism evidence="3">
    <name type="scientific">Salmonella enterica subsp. enterica serovar Guildford</name>
    <dbReference type="NCBI Taxonomy" id="2564497"/>
    <lineage>
        <taxon>Bacteria</taxon>
        <taxon>Pseudomonadati</taxon>
        <taxon>Pseudomonadota</taxon>
        <taxon>Gammaproteobacteria</taxon>
        <taxon>Enterobacterales</taxon>
        <taxon>Enterobacteriaceae</taxon>
        <taxon>Salmonella</taxon>
    </lineage>
</organism>
<dbReference type="EMBL" id="AAMJVP010000036">
    <property type="protein sequence ID" value="EDI1036923.1"/>
    <property type="molecule type" value="Genomic_DNA"/>
</dbReference>
<reference evidence="3" key="1">
    <citation type="submission" date="2018-07" db="EMBL/GenBank/DDBJ databases">
        <authorList>
            <person name="Ashton P.M."/>
            <person name="Dallman T."/>
            <person name="Nair S."/>
            <person name="De Pinna E."/>
            <person name="Peters T."/>
            <person name="Grant K."/>
        </authorList>
    </citation>
    <scope>NUCLEOTIDE SEQUENCE [LARGE SCALE GENOMIC DNA]</scope>
    <source>
        <strain evidence="3">343736</strain>
    </source>
</reference>
<protein>
    <submittedName>
        <fullName evidence="3">DUF1073 domain-containing protein</fullName>
    </submittedName>
</protein>
<evidence type="ECO:0000259" key="2">
    <source>
        <dbReference type="Pfam" id="PF06381"/>
    </source>
</evidence>
<feature type="compositionally biased region" description="Acidic residues" evidence="1">
    <location>
        <begin position="464"/>
        <end position="484"/>
    </location>
</feature>